<gene>
    <name evidence="2" type="ORF">Aco03nite_054150</name>
</gene>
<evidence type="ECO:0008006" key="4">
    <source>
        <dbReference type="Google" id="ProtNLM"/>
    </source>
</evidence>
<feature type="transmembrane region" description="Helical" evidence="1">
    <location>
        <begin position="122"/>
        <end position="146"/>
    </location>
</feature>
<keyword evidence="1" id="KW-0472">Membrane</keyword>
<accession>A0ABQ3XET2</accession>
<feature type="transmembrane region" description="Helical" evidence="1">
    <location>
        <begin position="233"/>
        <end position="250"/>
    </location>
</feature>
<protein>
    <recommendedName>
        <fullName evidence="4">ABC transporter permease</fullName>
    </recommendedName>
</protein>
<reference evidence="2 3" key="1">
    <citation type="submission" date="2021-01" db="EMBL/GenBank/DDBJ databases">
        <title>Whole genome shotgun sequence of Actinoplanes couchii NBRC 106145.</title>
        <authorList>
            <person name="Komaki H."/>
            <person name="Tamura T."/>
        </authorList>
    </citation>
    <scope>NUCLEOTIDE SEQUENCE [LARGE SCALE GENOMIC DNA]</scope>
    <source>
        <strain evidence="2 3">NBRC 106145</strain>
    </source>
</reference>
<name>A0ABQ3XET2_9ACTN</name>
<comment type="caution">
    <text evidence="2">The sequence shown here is derived from an EMBL/GenBank/DDBJ whole genome shotgun (WGS) entry which is preliminary data.</text>
</comment>
<feature type="transmembrane region" description="Helical" evidence="1">
    <location>
        <begin position="93"/>
        <end position="116"/>
    </location>
</feature>
<dbReference type="Proteomes" id="UP000612282">
    <property type="component" value="Unassembled WGS sequence"/>
</dbReference>
<feature type="transmembrane region" description="Helical" evidence="1">
    <location>
        <begin position="158"/>
        <end position="176"/>
    </location>
</feature>
<dbReference type="EMBL" id="BOMG01000064">
    <property type="protein sequence ID" value="GID57011.1"/>
    <property type="molecule type" value="Genomic_DNA"/>
</dbReference>
<keyword evidence="3" id="KW-1185">Reference proteome</keyword>
<feature type="transmembrane region" description="Helical" evidence="1">
    <location>
        <begin position="204"/>
        <end position="226"/>
    </location>
</feature>
<keyword evidence="1" id="KW-0812">Transmembrane</keyword>
<evidence type="ECO:0000256" key="1">
    <source>
        <dbReference type="SAM" id="Phobius"/>
    </source>
</evidence>
<evidence type="ECO:0000313" key="3">
    <source>
        <dbReference type="Proteomes" id="UP000612282"/>
    </source>
</evidence>
<sequence length="440" mass="46055">MTRVLGIELRRSAAIGTALILAVIGALLLYFAEQIYFADGWMQLAMTMRLYLALLWPLALAAGAWQARRDQRAKVAELFATTPRPQAQRFLPVVLAMTAAVVTGYLAMGLAGAAWIAGTATYLPVATFAVLGVGLLALVAAVWLGLAVGRLIPSPVTAPLLGIAGLATLLLIPGATRPKGWLALLLSPIYEMNMPGPFQTLPGVASAAQALWLAGLAAGALLLLVAAGWRWRVTALLPVALGLALGIAVMPHEDRVVRNAVDMTAKELVCADGEPRVCLSRIHAGLLPEVTGPAREALTMLATIPGAPDRVHEDTTTFSPDAYPAETADVVLLSITVGPDAHVENSADLVTDVLVRALSNPYSCEGSGGRTDALAAAFWLRDREPVLNGPHDPTMVGEATAIWQGLTSLPADEATARVAALRKAAVDCTATDGTLLGETR</sequence>
<feature type="transmembrane region" description="Helical" evidence="1">
    <location>
        <begin position="44"/>
        <end position="65"/>
    </location>
</feature>
<feature type="transmembrane region" description="Helical" evidence="1">
    <location>
        <begin position="12"/>
        <end position="32"/>
    </location>
</feature>
<dbReference type="RefSeq" id="WP_203799109.1">
    <property type="nucleotide sequence ID" value="NZ_BAAAQE010000094.1"/>
</dbReference>
<evidence type="ECO:0000313" key="2">
    <source>
        <dbReference type="EMBL" id="GID57011.1"/>
    </source>
</evidence>
<organism evidence="2 3">
    <name type="scientific">Actinoplanes couchii</name>
    <dbReference type="NCBI Taxonomy" id="403638"/>
    <lineage>
        <taxon>Bacteria</taxon>
        <taxon>Bacillati</taxon>
        <taxon>Actinomycetota</taxon>
        <taxon>Actinomycetes</taxon>
        <taxon>Micromonosporales</taxon>
        <taxon>Micromonosporaceae</taxon>
        <taxon>Actinoplanes</taxon>
    </lineage>
</organism>
<keyword evidence="1" id="KW-1133">Transmembrane helix</keyword>
<proteinExistence type="predicted"/>